<keyword evidence="5" id="KW-0133">Cell shape</keyword>
<dbReference type="GO" id="GO:0008360">
    <property type="term" value="P:regulation of cell shape"/>
    <property type="evidence" value="ECO:0007669"/>
    <property type="project" value="UniProtKB-KW"/>
</dbReference>
<dbReference type="Proteomes" id="UP000075424">
    <property type="component" value="Unassembled WGS sequence"/>
</dbReference>
<dbReference type="Pfam" id="PF06723">
    <property type="entry name" value="MreB_Mbl"/>
    <property type="match status" value="1"/>
</dbReference>
<dbReference type="InterPro" id="IPR056546">
    <property type="entry name" value="MreB_MamK-like"/>
</dbReference>
<evidence type="ECO:0000256" key="1">
    <source>
        <dbReference type="ARBA" id="ARBA00004496"/>
    </source>
</evidence>
<dbReference type="Gene3D" id="3.30.420.40">
    <property type="match status" value="1"/>
</dbReference>
<evidence type="ECO:0000313" key="7">
    <source>
        <dbReference type="EMBL" id="KAF6510769.1"/>
    </source>
</evidence>
<name>A0A150MLS9_GEOSE</name>
<keyword evidence="4" id="KW-0067">ATP-binding</keyword>
<accession>A0A150MLS9</accession>
<dbReference type="GO" id="GO:0000902">
    <property type="term" value="P:cell morphogenesis"/>
    <property type="evidence" value="ECO:0007669"/>
    <property type="project" value="InterPro"/>
</dbReference>
<dbReference type="SUPFAM" id="SSF53067">
    <property type="entry name" value="Actin-like ATPase domain"/>
    <property type="match status" value="1"/>
</dbReference>
<evidence type="ECO:0000313" key="10">
    <source>
        <dbReference type="Proteomes" id="UP000773850"/>
    </source>
</evidence>
<evidence type="ECO:0000256" key="2">
    <source>
        <dbReference type="ARBA" id="ARBA00022490"/>
    </source>
</evidence>
<gene>
    <name evidence="8" type="ORF">B4109_0378</name>
    <name evidence="7" type="ORF">GS8_2926</name>
</gene>
<sequence length="128" mass="14343">MFASSQLGVDLGTMNVRLFSQTKGLLFDEPATVAYNRQADKLMAIGQKAKQMIGKTSPHVEVTYPLRNGVIADFDRAKALLQQVFKQFGLAFKKPDIVMSVPFHATSVERRSFYEIAKHCGAKHIHFI</sequence>
<dbReference type="InterPro" id="IPR004753">
    <property type="entry name" value="MreB"/>
</dbReference>
<dbReference type="PRINTS" id="PR01652">
    <property type="entry name" value="SHAPEPROTEIN"/>
</dbReference>
<keyword evidence="2" id="KW-0963">Cytoplasm</keyword>
<reference evidence="7 10" key="2">
    <citation type="submission" date="2016-03" db="EMBL/GenBank/DDBJ databases">
        <title>Spore heat resistance.</title>
        <authorList>
            <person name="Boekhorst J."/>
            <person name="Berendsen E.M."/>
            <person name="Wells-Bennik M.H."/>
            <person name="Kuipers O.P."/>
        </authorList>
    </citation>
    <scope>NUCLEOTIDE SEQUENCE [LARGE SCALE GENOMIC DNA]</scope>
    <source>
        <strain evidence="7 10">GS8</strain>
    </source>
</reference>
<dbReference type="GO" id="GO:0005524">
    <property type="term" value="F:ATP binding"/>
    <property type="evidence" value="ECO:0007669"/>
    <property type="project" value="UniProtKB-KW"/>
</dbReference>
<evidence type="ECO:0000313" key="9">
    <source>
        <dbReference type="Proteomes" id="UP000075424"/>
    </source>
</evidence>
<dbReference type="EMBL" id="LQYV01000087">
    <property type="protein sequence ID" value="KYD25242.1"/>
    <property type="molecule type" value="Genomic_DNA"/>
</dbReference>
<dbReference type="InterPro" id="IPR043129">
    <property type="entry name" value="ATPase_NBD"/>
</dbReference>
<evidence type="ECO:0000313" key="8">
    <source>
        <dbReference type="EMBL" id="KYD25242.1"/>
    </source>
</evidence>
<proteinExistence type="inferred from homology"/>
<evidence type="ECO:0000256" key="5">
    <source>
        <dbReference type="ARBA" id="ARBA00022960"/>
    </source>
</evidence>
<comment type="similarity">
    <text evidence="6">Belongs to the FtsA/MreB family.</text>
</comment>
<evidence type="ECO:0000256" key="6">
    <source>
        <dbReference type="ARBA" id="ARBA00023458"/>
    </source>
</evidence>
<dbReference type="PANTHER" id="PTHR42749">
    <property type="entry name" value="CELL SHAPE-DETERMINING PROTEIN MREB"/>
    <property type="match status" value="1"/>
</dbReference>
<dbReference type="Proteomes" id="UP000773850">
    <property type="component" value="Unassembled WGS sequence"/>
</dbReference>
<dbReference type="GO" id="GO:0005737">
    <property type="term" value="C:cytoplasm"/>
    <property type="evidence" value="ECO:0007669"/>
    <property type="project" value="UniProtKB-SubCell"/>
</dbReference>
<dbReference type="EMBL" id="LUCS01000028">
    <property type="protein sequence ID" value="KAF6510769.1"/>
    <property type="molecule type" value="Genomic_DNA"/>
</dbReference>
<keyword evidence="3" id="KW-0547">Nucleotide-binding</keyword>
<comment type="subcellular location">
    <subcellularLocation>
        <location evidence="1">Cytoplasm</location>
    </subcellularLocation>
</comment>
<dbReference type="PANTHER" id="PTHR42749:SF1">
    <property type="entry name" value="CELL SHAPE-DETERMINING PROTEIN MREB"/>
    <property type="match status" value="1"/>
</dbReference>
<dbReference type="PATRIC" id="fig|1422.18.peg.269"/>
<evidence type="ECO:0000256" key="3">
    <source>
        <dbReference type="ARBA" id="ARBA00022741"/>
    </source>
</evidence>
<dbReference type="AlphaFoldDB" id="A0A150MLS9"/>
<evidence type="ECO:0000256" key="4">
    <source>
        <dbReference type="ARBA" id="ARBA00022840"/>
    </source>
</evidence>
<protein>
    <submittedName>
        <fullName evidence="7">Cell-shape determining protein MreBH</fullName>
    </submittedName>
</protein>
<comment type="caution">
    <text evidence="8">The sequence shown here is derived from an EMBL/GenBank/DDBJ whole genome shotgun (WGS) entry which is preliminary data.</text>
</comment>
<keyword evidence="10" id="KW-1185">Reference proteome</keyword>
<organism evidence="8 9">
    <name type="scientific">Geobacillus stearothermophilus</name>
    <name type="common">Bacillus stearothermophilus</name>
    <dbReference type="NCBI Taxonomy" id="1422"/>
    <lineage>
        <taxon>Bacteria</taxon>
        <taxon>Bacillati</taxon>
        <taxon>Bacillota</taxon>
        <taxon>Bacilli</taxon>
        <taxon>Bacillales</taxon>
        <taxon>Anoxybacillaceae</taxon>
        <taxon>Geobacillus</taxon>
    </lineage>
</organism>
<reference evidence="8 9" key="1">
    <citation type="submission" date="2016-01" db="EMBL/GenBank/DDBJ databases">
        <title>Draft Genome Sequences of Seven Thermophilic Sporeformers Isolated from Foods.</title>
        <authorList>
            <person name="Berendsen E.M."/>
            <person name="Wells-Bennik M.H."/>
            <person name="Krawcyk A.O."/>
            <person name="De Jong A."/>
            <person name="Holsappel S."/>
            <person name="Eijlander R.T."/>
            <person name="Kuipers O.P."/>
        </authorList>
    </citation>
    <scope>NUCLEOTIDE SEQUENCE [LARGE SCALE GENOMIC DNA]</scope>
    <source>
        <strain evidence="8 9">B4109</strain>
    </source>
</reference>